<dbReference type="EMBL" id="JBHSGS010000045">
    <property type="protein sequence ID" value="MFC4719727.1"/>
    <property type="molecule type" value="Genomic_DNA"/>
</dbReference>
<reference evidence="2" key="1">
    <citation type="journal article" date="2019" name="Int. J. Syst. Evol. Microbiol.">
        <title>The Global Catalogue of Microorganisms (GCM) 10K type strain sequencing project: providing services to taxonomists for standard genome sequencing and annotation.</title>
        <authorList>
            <consortium name="The Broad Institute Genomics Platform"/>
            <consortium name="The Broad Institute Genome Sequencing Center for Infectious Disease"/>
            <person name="Wu L."/>
            <person name="Ma J."/>
        </authorList>
    </citation>
    <scope>NUCLEOTIDE SEQUENCE [LARGE SCALE GENOMIC DNA]</scope>
    <source>
        <strain evidence="2">CGMCC 1.19032</strain>
    </source>
</reference>
<organism evidence="1 2">
    <name type="scientific">Enterococcus lemanii</name>
    <dbReference type="NCBI Taxonomy" id="1159752"/>
    <lineage>
        <taxon>Bacteria</taxon>
        <taxon>Bacillati</taxon>
        <taxon>Bacillota</taxon>
        <taxon>Bacilli</taxon>
        <taxon>Lactobacillales</taxon>
        <taxon>Enterococcaceae</taxon>
        <taxon>Enterococcus</taxon>
    </lineage>
</organism>
<evidence type="ECO:0000313" key="2">
    <source>
        <dbReference type="Proteomes" id="UP001595969"/>
    </source>
</evidence>
<dbReference type="Proteomes" id="UP001595969">
    <property type="component" value="Unassembled WGS sequence"/>
</dbReference>
<comment type="caution">
    <text evidence="1">The sequence shown here is derived from an EMBL/GenBank/DDBJ whole genome shotgun (WGS) entry which is preliminary data.</text>
</comment>
<protein>
    <submittedName>
        <fullName evidence="1">Transcription antitermination protein</fullName>
    </submittedName>
</protein>
<keyword evidence="2" id="KW-1185">Reference proteome</keyword>
<proteinExistence type="predicted"/>
<dbReference type="RefSeq" id="WP_204654757.1">
    <property type="nucleotide sequence ID" value="NZ_JAFBFD010000038.1"/>
</dbReference>
<accession>A0ABV9MUX1</accession>
<evidence type="ECO:0000313" key="1">
    <source>
        <dbReference type="EMBL" id="MFC4719727.1"/>
    </source>
</evidence>
<sequence length="73" mass="8581">MLNELLVGECYEVKTKDFKRPFVGKVKDIREDYVIVEVKHCELIDQEKFNPKSLVKAQPFDVKRLVGENCFFS</sequence>
<gene>
    <name evidence="1" type="ORF">ACFO5I_08265</name>
</gene>
<name>A0ABV9MUX1_9ENTE</name>